<sequence length="324" mass="35705">MKYRIILTRLLVSNLVTAVSIPLPPTEPSIFELLSGHPKSTDRESAHLFQNATLPDFIVGKRTESTFNAACGLESPTAELWASKHAEIKTFVDENEAEFKKNPTSPSFAVHFRNKYAPKLAPSSVFCDVAGACSIGSCDNLDETLPVEGRQIIYLVFEQLSGVAHIMAVSAKATNDAGSFIKGTVDWLVDKFTTADEIEKALNRKHLIQKISWPQSMRLSSLLQAEQRFHPSYIGAAGIVIAGTADVPDYSAGVKSWLTGTLNTILDNRQRKVGEDLRDLLKGRVNSKDMTVFDLLASKDFLAPVRTFRCIRRKGKSSTCLQCL</sequence>
<keyword evidence="1" id="KW-0732">Signal</keyword>
<gene>
    <name evidence="2" type="ORF">JI435_427040</name>
</gene>
<accession>A0A7U2HWS2</accession>
<dbReference type="VEuPathDB" id="FungiDB:JI435_427040"/>
<evidence type="ECO:0000313" key="2">
    <source>
        <dbReference type="EMBL" id="QRC91561.1"/>
    </source>
</evidence>
<feature type="chain" id="PRO_5030710309" evidence="1">
    <location>
        <begin position="19"/>
        <end position="324"/>
    </location>
</feature>
<proteinExistence type="predicted"/>
<dbReference type="OrthoDB" id="3800526at2759"/>
<feature type="signal peptide" evidence="1">
    <location>
        <begin position="1"/>
        <end position="18"/>
    </location>
</feature>
<dbReference type="AlphaFoldDB" id="A0A7U2HWS2"/>
<organism evidence="2 3">
    <name type="scientific">Phaeosphaeria nodorum (strain SN15 / ATCC MYA-4574 / FGSC 10173)</name>
    <name type="common">Glume blotch fungus</name>
    <name type="synonym">Parastagonospora nodorum</name>
    <dbReference type="NCBI Taxonomy" id="321614"/>
    <lineage>
        <taxon>Eukaryota</taxon>
        <taxon>Fungi</taxon>
        <taxon>Dikarya</taxon>
        <taxon>Ascomycota</taxon>
        <taxon>Pezizomycotina</taxon>
        <taxon>Dothideomycetes</taxon>
        <taxon>Pleosporomycetidae</taxon>
        <taxon>Pleosporales</taxon>
        <taxon>Pleosporineae</taxon>
        <taxon>Phaeosphaeriaceae</taxon>
        <taxon>Parastagonospora</taxon>
    </lineage>
</organism>
<dbReference type="EMBL" id="CP069023">
    <property type="protein sequence ID" value="QRC91561.1"/>
    <property type="molecule type" value="Genomic_DNA"/>
</dbReference>
<dbReference type="Proteomes" id="UP000663193">
    <property type="component" value="Chromosome 1"/>
</dbReference>
<reference evidence="3" key="1">
    <citation type="journal article" date="2021" name="BMC Genomics">
        <title>Chromosome-level genome assembly and manually-curated proteome of model necrotroph Parastagonospora nodorum Sn15 reveals a genome-wide trove of candidate effector homologs, and redundancy of virulence-related functions within an accessory chromosome.</title>
        <authorList>
            <person name="Bertazzoni S."/>
            <person name="Jones D.A.B."/>
            <person name="Phan H.T."/>
            <person name="Tan K.-C."/>
            <person name="Hane J.K."/>
        </authorList>
    </citation>
    <scope>NUCLEOTIDE SEQUENCE [LARGE SCALE GENOMIC DNA]</scope>
    <source>
        <strain evidence="3">SN15 / ATCC MYA-4574 / FGSC 10173)</strain>
    </source>
</reference>
<evidence type="ECO:0000256" key="1">
    <source>
        <dbReference type="SAM" id="SignalP"/>
    </source>
</evidence>
<keyword evidence="3" id="KW-1185">Reference proteome</keyword>
<protein>
    <submittedName>
        <fullName evidence="2">Uncharacterized protein</fullName>
    </submittedName>
</protein>
<name>A0A7U2HWS2_PHANO</name>
<evidence type="ECO:0000313" key="3">
    <source>
        <dbReference type="Proteomes" id="UP000663193"/>
    </source>
</evidence>